<keyword evidence="1" id="KW-0812">Transmembrane</keyword>
<proteinExistence type="predicted"/>
<evidence type="ECO:0000313" key="4">
    <source>
        <dbReference type="EMBL" id="EDP97494.1"/>
    </source>
</evidence>
<dbReference type="OrthoDB" id="9804145at2"/>
<dbReference type="EMBL" id="ABIB01000002">
    <property type="protein sequence ID" value="EDP97494.1"/>
    <property type="molecule type" value="Genomic_DNA"/>
</dbReference>
<name>A9DPQ6_9FLAO</name>
<dbReference type="InterPro" id="IPR027417">
    <property type="entry name" value="P-loop_NTPase"/>
</dbReference>
<evidence type="ECO:0000259" key="3">
    <source>
        <dbReference type="Pfam" id="PF08722"/>
    </source>
</evidence>
<dbReference type="Pfam" id="PF04851">
    <property type="entry name" value="ResIII"/>
    <property type="match status" value="1"/>
</dbReference>
<evidence type="ECO:0000256" key="1">
    <source>
        <dbReference type="SAM" id="Phobius"/>
    </source>
</evidence>
<dbReference type="GO" id="GO:0016787">
    <property type="term" value="F:hydrolase activity"/>
    <property type="evidence" value="ECO:0007669"/>
    <property type="project" value="InterPro"/>
</dbReference>
<keyword evidence="5" id="KW-1185">Reference proteome</keyword>
<accession>A9DPQ6</accession>
<organism evidence="4 5">
    <name type="scientific">Kordia algicida OT-1</name>
    <dbReference type="NCBI Taxonomy" id="391587"/>
    <lineage>
        <taxon>Bacteria</taxon>
        <taxon>Pseudomonadati</taxon>
        <taxon>Bacteroidota</taxon>
        <taxon>Flavobacteriia</taxon>
        <taxon>Flavobacteriales</taxon>
        <taxon>Flavobacteriaceae</taxon>
        <taxon>Kordia</taxon>
    </lineage>
</organism>
<dbReference type="Pfam" id="PF08722">
    <property type="entry name" value="Tn7_TnsA-like_N"/>
    <property type="match status" value="1"/>
</dbReference>
<reference evidence="4 5" key="1">
    <citation type="journal article" date="2011" name="J. Bacteriol.">
        <title>Genome sequence of the algicidal bacterium Kordia algicida OT-1.</title>
        <authorList>
            <person name="Lee H.S."/>
            <person name="Kang S.G."/>
            <person name="Kwon K.K."/>
            <person name="Lee J.H."/>
            <person name="Kim S.J."/>
        </authorList>
    </citation>
    <scope>NUCLEOTIDE SEQUENCE [LARGE SCALE GENOMIC DNA]</scope>
    <source>
        <strain evidence="4 5">OT-1</strain>
    </source>
</reference>
<feature type="domain" description="Helicase/UvrB N-terminal" evidence="2">
    <location>
        <begin position="122"/>
        <end position="319"/>
    </location>
</feature>
<dbReference type="AlphaFoldDB" id="A9DPQ6"/>
<dbReference type="InterPro" id="IPR014833">
    <property type="entry name" value="TnsA_N"/>
</dbReference>
<dbReference type="HOGENOM" id="CLU_326719_0_0_10"/>
<evidence type="ECO:0000313" key="5">
    <source>
        <dbReference type="Proteomes" id="UP000002945"/>
    </source>
</evidence>
<evidence type="ECO:0000259" key="2">
    <source>
        <dbReference type="Pfam" id="PF04851"/>
    </source>
</evidence>
<keyword evidence="1" id="KW-0472">Membrane</keyword>
<dbReference type="GO" id="GO:0005524">
    <property type="term" value="F:ATP binding"/>
    <property type="evidence" value="ECO:0007669"/>
    <property type="project" value="InterPro"/>
</dbReference>
<feature type="transmembrane region" description="Helical" evidence="1">
    <location>
        <begin position="141"/>
        <end position="164"/>
    </location>
</feature>
<dbReference type="STRING" id="391587.KAOT1_20067"/>
<dbReference type="Gene3D" id="3.40.50.300">
    <property type="entry name" value="P-loop containing nucleotide triphosphate hydrolases"/>
    <property type="match status" value="2"/>
</dbReference>
<sequence length="888" mass="103350">MAKKRKQSEIEFPFYTYLKLFHDENKKKIYKAYSPLTRKFLNFNNSENANSWLRKPQFEALEIYVFLKEFLDNRYLYEIFEDWYNKSSQFEGRQDIGVSQSKGTLGTFELFGPSEFQNDDKIAFEEIFKQIEAFKQSYPNYIFALAMGIGKTVLMATTIFYEFLLANKYPKNTNYCHNALVFAPDKTVLMSLKEIETFDKAKVVPPEYINWLDSHLKFHFLDDTGISLNAIDNSKYNIIISNTQKIILKQKRKEDSASEKLFNESDVLYKAKSLNKDFEDLYGFEINTDQELISNQRFAKLIRLKQLGIYLDEAHHAFGSTLEKDFGIRKTATSLRVTINELAEALSQAGSKVVGCYNYTGTPYVGKRLLPEVVYAYGLKDAIDNKYLKKVKIHGFENVRSNAKVFVRTAITEFWNEHKDKRYEEMLPKMAFFAASIDELQNELKPLVEEVLSELEIPLNKILVNVGDPKITTNDDLREFKNLDTPNSEKQFILLVNKGKEGWNCRSLFGVSLLRSPKSKVFVLQATMRCLRAISDVQQKGMVYLSKENVDILEKELEQNFRLTIEDLTSAGDEKELVEVRLVPPPVKIKLKKIKTLHQLKEKKLINGVDLEFDTFNFEKYRIKRTERDITDITSSRKLQDIELTEQRVFSELTIVSEIARYLYHPEGVDNLRKISCLEIKKVLENSKQGLPTVLEKVNLYNDFLYDWVIPKLFESFYDIDTFTKEEEEEIELVKEPKDGYYTLRAKPELIANIEDDLYSSYKNKSFHLDNYCFDSIPESQMFYNLIKTGEIEKVWFTGMLTHGQSDFLIRYIDPESHTVRSYYPDFLVKLNSEKEEYLIIEVKGDNKIDDSIVKAKAEYASQIAGASGMKYLMIKGTDAQKKIATLQ</sequence>
<dbReference type="SUPFAM" id="SSF52540">
    <property type="entry name" value="P-loop containing nucleoside triphosphate hydrolases"/>
    <property type="match status" value="1"/>
</dbReference>
<comment type="caution">
    <text evidence="4">The sequence shown here is derived from an EMBL/GenBank/DDBJ whole genome shotgun (WGS) entry which is preliminary data.</text>
</comment>
<dbReference type="InterPro" id="IPR006935">
    <property type="entry name" value="Helicase/UvrB_N"/>
</dbReference>
<dbReference type="REBASE" id="38233">
    <property type="entry name" value="KalOT1ORF20072P"/>
</dbReference>
<feature type="domain" description="TnsA endonuclease N-terminal" evidence="3">
    <location>
        <begin position="810"/>
        <end position="875"/>
    </location>
</feature>
<dbReference type="Proteomes" id="UP000002945">
    <property type="component" value="Unassembled WGS sequence"/>
</dbReference>
<dbReference type="eggNOG" id="COG1061">
    <property type="taxonomic scope" value="Bacteria"/>
</dbReference>
<keyword evidence="1" id="KW-1133">Transmembrane helix</keyword>
<dbReference type="GO" id="GO:0003677">
    <property type="term" value="F:DNA binding"/>
    <property type="evidence" value="ECO:0007669"/>
    <property type="project" value="InterPro"/>
</dbReference>
<gene>
    <name evidence="4" type="ORF">KAOT1_20067</name>
</gene>
<protein>
    <submittedName>
        <fullName evidence="4">Uncharacterized protein</fullName>
    </submittedName>
</protein>
<dbReference type="RefSeq" id="WP_007096542.1">
    <property type="nucleotide sequence ID" value="NZ_DS544873.1"/>
</dbReference>